<dbReference type="EMBL" id="KZ825658">
    <property type="protein sequence ID" value="PYI25296.1"/>
    <property type="molecule type" value="Genomic_DNA"/>
</dbReference>
<feature type="transmembrane region" description="Helical" evidence="2">
    <location>
        <begin position="507"/>
        <end position="532"/>
    </location>
</feature>
<dbReference type="Gene3D" id="3.40.50.1820">
    <property type="entry name" value="alpha/beta hydrolase"/>
    <property type="match status" value="1"/>
</dbReference>
<feature type="region of interest" description="Disordered" evidence="1">
    <location>
        <begin position="1"/>
        <end position="49"/>
    </location>
</feature>
<feature type="transmembrane region" description="Helical" evidence="2">
    <location>
        <begin position="582"/>
        <end position="607"/>
    </location>
</feature>
<feature type="compositionally biased region" description="Low complexity" evidence="1">
    <location>
        <begin position="35"/>
        <end position="49"/>
    </location>
</feature>
<dbReference type="InterPro" id="IPR036526">
    <property type="entry name" value="C-N_Hydrolase_sf"/>
</dbReference>
<dbReference type="SUPFAM" id="SSF53474">
    <property type="entry name" value="alpha/beta-Hydrolases"/>
    <property type="match status" value="1"/>
</dbReference>
<evidence type="ECO:0000259" key="3">
    <source>
        <dbReference type="Pfam" id="PF07859"/>
    </source>
</evidence>
<gene>
    <name evidence="4" type="ORF">BP00DRAFT_461925</name>
</gene>
<dbReference type="InterPro" id="IPR013094">
    <property type="entry name" value="AB_hydrolase_3"/>
</dbReference>
<keyword evidence="2" id="KW-0812">Transmembrane</keyword>
<dbReference type="SUPFAM" id="SSF56317">
    <property type="entry name" value="Carbon-nitrogen hydrolase"/>
    <property type="match status" value="1"/>
</dbReference>
<protein>
    <submittedName>
        <fullName evidence="4">Alpha/beta-hydrolase</fullName>
    </submittedName>
</protein>
<feature type="domain" description="Alpha/beta hydrolase fold-3" evidence="3">
    <location>
        <begin position="129"/>
        <end position="249"/>
    </location>
</feature>
<dbReference type="PANTHER" id="PTHR23024">
    <property type="entry name" value="ARYLACETAMIDE DEACETYLASE"/>
    <property type="match status" value="1"/>
</dbReference>
<feature type="compositionally biased region" description="Basic and acidic residues" evidence="1">
    <location>
        <begin position="278"/>
        <end position="292"/>
    </location>
</feature>
<dbReference type="Pfam" id="PF07859">
    <property type="entry name" value="Abhydrolase_3"/>
    <property type="match status" value="1"/>
</dbReference>
<keyword evidence="2" id="KW-0472">Membrane</keyword>
<keyword evidence="4" id="KW-0378">Hydrolase</keyword>
<dbReference type="InterPro" id="IPR050466">
    <property type="entry name" value="Carboxylest/Gibb_receptor"/>
</dbReference>
<dbReference type="Gene3D" id="3.60.110.10">
    <property type="entry name" value="Carbon-nitrogen hydrolase"/>
    <property type="match status" value="1"/>
</dbReference>
<dbReference type="InterPro" id="IPR029058">
    <property type="entry name" value="AB_hydrolase_fold"/>
</dbReference>
<dbReference type="Proteomes" id="UP000248817">
    <property type="component" value="Unassembled WGS sequence"/>
</dbReference>
<feature type="region of interest" description="Disordered" evidence="1">
    <location>
        <begin position="276"/>
        <end position="296"/>
    </location>
</feature>
<keyword evidence="5" id="KW-1185">Reference proteome</keyword>
<evidence type="ECO:0000256" key="1">
    <source>
        <dbReference type="SAM" id="MobiDB-lite"/>
    </source>
</evidence>
<accession>A0A2V5IY24</accession>
<name>A0A2V5IY24_9EURO</name>
<dbReference type="GO" id="GO:0016787">
    <property type="term" value="F:hydrolase activity"/>
    <property type="evidence" value="ECO:0007669"/>
    <property type="project" value="UniProtKB-KW"/>
</dbReference>
<reference evidence="4 5" key="1">
    <citation type="submission" date="2018-02" db="EMBL/GenBank/DDBJ databases">
        <title>The genomes of Aspergillus section Nigri reveals drivers in fungal speciation.</title>
        <authorList>
            <consortium name="DOE Joint Genome Institute"/>
            <person name="Vesth T.C."/>
            <person name="Nybo J."/>
            <person name="Theobald S."/>
            <person name="Brandl J."/>
            <person name="Frisvad J.C."/>
            <person name="Nielsen K.F."/>
            <person name="Lyhne E.K."/>
            <person name="Kogle M.E."/>
            <person name="Kuo A."/>
            <person name="Riley R."/>
            <person name="Clum A."/>
            <person name="Nolan M."/>
            <person name="Lipzen A."/>
            <person name="Salamov A."/>
            <person name="Henrissat B."/>
            <person name="Wiebenga A."/>
            <person name="De vries R.P."/>
            <person name="Grigoriev I.V."/>
            <person name="Mortensen U.H."/>
            <person name="Andersen M.R."/>
            <person name="Baker S.E."/>
        </authorList>
    </citation>
    <scope>NUCLEOTIDE SEQUENCE [LARGE SCALE GENOMIC DNA]</scope>
    <source>
        <strain evidence="4 5">CBS 114.80</strain>
    </source>
</reference>
<sequence>MLDIKEDDFTEKRAKVKIPIPPPNDGAPAASTCTPKPSSTSQPQPSPSKLQLLDLQQQQNLAREAVSQAAMERESNKVTIQTHHIHRPIQLSSQSTATPHSHPTDRPLTARVYAPKPQGYTPLHLPVYLYFHGGGFFTGTLDSEDATCARLVAALYAKGRPIILVSADYRKTTQVSFPDPYEDAWEVFAWLERRIAWLNGDPTRVFVGGEDAGAALAAWVAWFARSNVAGRLEVETRSERVIKVQALVVCNPWMPFLDRLEQGGVELGDGGVVELDTGDGKGRGKGKERETEGTEVGKGNAAGYDFYHALLNAYRVEPGHHGIGMWTALEAMPHTYLLTFAESLLRRRQLLFATLLMREGVNVEMKVLPGSPHETQDLDILPSSHPWGSELVEALEWCLRLPHGQMRPPGSVYTAGRFARLKPLKPVDNSARAKRFTRDAAAQGYHLAVLPEFHLTNWVPTDPRFAALCNEWETYLRRYQALAKAYSYIGYLSELRRGRDTRGWPRLVWTLLSASGLFGIFSGVLISANPVVIAHPVVSPTPAVIGTRMGMQWFATSLGVLVGAPIAGVIEGHGGSGSAGFLGLQLFSALGMVVAGAFLVVPMVAIWRYDRIDI</sequence>
<evidence type="ECO:0000313" key="4">
    <source>
        <dbReference type="EMBL" id="PYI25296.1"/>
    </source>
</evidence>
<feature type="transmembrane region" description="Helical" evidence="2">
    <location>
        <begin position="553"/>
        <end position="570"/>
    </location>
</feature>
<evidence type="ECO:0000256" key="2">
    <source>
        <dbReference type="SAM" id="Phobius"/>
    </source>
</evidence>
<dbReference type="PANTHER" id="PTHR23024:SF24">
    <property type="entry name" value="ALPHA_BETA HYDROLASE FOLD-3 DOMAIN-CONTAINING PROTEIN"/>
    <property type="match status" value="1"/>
</dbReference>
<evidence type="ECO:0000313" key="5">
    <source>
        <dbReference type="Proteomes" id="UP000248817"/>
    </source>
</evidence>
<dbReference type="AlphaFoldDB" id="A0A2V5IY24"/>
<proteinExistence type="predicted"/>
<organism evidence="4 5">
    <name type="scientific">Aspergillus indologenus CBS 114.80</name>
    <dbReference type="NCBI Taxonomy" id="1450541"/>
    <lineage>
        <taxon>Eukaryota</taxon>
        <taxon>Fungi</taxon>
        <taxon>Dikarya</taxon>
        <taxon>Ascomycota</taxon>
        <taxon>Pezizomycotina</taxon>
        <taxon>Eurotiomycetes</taxon>
        <taxon>Eurotiomycetidae</taxon>
        <taxon>Eurotiales</taxon>
        <taxon>Aspergillaceae</taxon>
        <taxon>Aspergillus</taxon>
        <taxon>Aspergillus subgen. Circumdati</taxon>
    </lineage>
</organism>
<keyword evidence="2" id="KW-1133">Transmembrane helix</keyword>